<reference evidence="5 6" key="1">
    <citation type="submission" date="2020-06" db="EMBL/GenBank/DDBJ databases">
        <authorList>
            <consortium name="Wellcome Sanger Institute Data Sharing"/>
        </authorList>
    </citation>
    <scope>NUCLEOTIDE SEQUENCE [LARGE SCALE GENOMIC DNA]</scope>
</reference>
<evidence type="ECO:0008006" key="7">
    <source>
        <dbReference type="Google" id="ProtNLM"/>
    </source>
</evidence>
<feature type="domain" description="Mab-21-like nucleotidyltransferase" evidence="3">
    <location>
        <begin position="185"/>
        <end position="355"/>
    </location>
</feature>
<dbReference type="PANTHER" id="PTHR10656:SF35">
    <property type="entry name" value="CYCLIC GMP-AMP SYNTHASE"/>
    <property type="match status" value="1"/>
</dbReference>
<dbReference type="GO" id="GO:0032481">
    <property type="term" value="P:positive regulation of type I interferon production"/>
    <property type="evidence" value="ECO:0007669"/>
    <property type="project" value="TreeGrafter"/>
</dbReference>
<evidence type="ECO:0000256" key="2">
    <source>
        <dbReference type="SAM" id="MobiDB-lite"/>
    </source>
</evidence>
<dbReference type="Gene3D" id="3.30.460.90">
    <property type="match status" value="1"/>
</dbReference>
<evidence type="ECO:0000313" key="5">
    <source>
        <dbReference type="Ensembl" id="ENSDCDP00010032938.1"/>
    </source>
</evidence>
<evidence type="ECO:0000256" key="1">
    <source>
        <dbReference type="ARBA" id="ARBA00008307"/>
    </source>
</evidence>
<dbReference type="FunFam" id="1.10.1410.40:FF:000007">
    <property type="entry name" value="Cyclic GMP-AMP synthase"/>
    <property type="match status" value="1"/>
</dbReference>
<dbReference type="Gene3D" id="1.10.1410.40">
    <property type="match status" value="1"/>
</dbReference>
<dbReference type="Proteomes" id="UP000694580">
    <property type="component" value="Chromosome 8"/>
</dbReference>
<dbReference type="GO" id="GO:0003682">
    <property type="term" value="F:chromatin binding"/>
    <property type="evidence" value="ECO:0007669"/>
    <property type="project" value="TreeGrafter"/>
</dbReference>
<dbReference type="InterPro" id="IPR046906">
    <property type="entry name" value="Mab-21_HhH/H2TH-like"/>
</dbReference>
<dbReference type="Ensembl" id="ENSDCDT00010040827.1">
    <property type="protein sequence ID" value="ENSDCDP00010032938.1"/>
    <property type="gene ID" value="ENSDCDG00010021030.1"/>
</dbReference>
<dbReference type="GO" id="GO:2000042">
    <property type="term" value="P:negative regulation of double-strand break repair via homologous recombination"/>
    <property type="evidence" value="ECO:0007669"/>
    <property type="project" value="TreeGrafter"/>
</dbReference>
<proteinExistence type="inferred from homology"/>
<accession>A0AAY4CIL2</accession>
<dbReference type="GO" id="GO:0005634">
    <property type="term" value="C:nucleus"/>
    <property type="evidence" value="ECO:0007669"/>
    <property type="project" value="TreeGrafter"/>
</dbReference>
<dbReference type="GO" id="GO:0061501">
    <property type="term" value="F:2',3'-cyclic GMP-AMP synthase activity"/>
    <property type="evidence" value="ECO:0007669"/>
    <property type="project" value="TreeGrafter"/>
</dbReference>
<feature type="domain" description="Mab-21-like HhH/H2TH-like" evidence="4">
    <location>
        <begin position="371"/>
        <end position="470"/>
    </location>
</feature>
<protein>
    <recommendedName>
        <fullName evidence="7">Cyclic GMP-AMP synthase</fullName>
    </recommendedName>
</protein>
<feature type="compositionally biased region" description="Low complexity" evidence="2">
    <location>
        <begin position="102"/>
        <end position="113"/>
    </location>
</feature>
<dbReference type="GO" id="GO:0006974">
    <property type="term" value="P:DNA damage response"/>
    <property type="evidence" value="ECO:0007669"/>
    <property type="project" value="TreeGrafter"/>
</dbReference>
<reference evidence="5" key="3">
    <citation type="submission" date="2025-09" db="UniProtKB">
        <authorList>
            <consortium name="Ensembl"/>
        </authorList>
    </citation>
    <scope>IDENTIFICATION</scope>
</reference>
<dbReference type="PANTHER" id="PTHR10656">
    <property type="entry name" value="CELL FATE DETERMINING PROTEIN MAB21-RELATED"/>
    <property type="match status" value="1"/>
</dbReference>
<dbReference type="GO" id="GO:0003690">
    <property type="term" value="F:double-stranded DNA binding"/>
    <property type="evidence" value="ECO:0007669"/>
    <property type="project" value="TreeGrafter"/>
</dbReference>
<dbReference type="SMART" id="SM01265">
    <property type="entry name" value="Mab-21"/>
    <property type="match status" value="1"/>
</dbReference>
<dbReference type="GO" id="GO:0071360">
    <property type="term" value="P:cellular response to exogenous dsRNA"/>
    <property type="evidence" value="ECO:0007669"/>
    <property type="project" value="TreeGrafter"/>
</dbReference>
<dbReference type="GO" id="GO:0002218">
    <property type="term" value="P:activation of innate immune response"/>
    <property type="evidence" value="ECO:0007669"/>
    <property type="project" value="TreeGrafter"/>
</dbReference>
<dbReference type="GO" id="GO:0002230">
    <property type="term" value="P:positive regulation of defense response to virus by host"/>
    <property type="evidence" value="ECO:0007669"/>
    <property type="project" value="TreeGrafter"/>
</dbReference>
<gene>
    <name evidence="5" type="primary">CGAS</name>
</gene>
<dbReference type="InterPro" id="IPR024810">
    <property type="entry name" value="MAB21L/cGLR"/>
</dbReference>
<name>A0AAY4CIL2_9TELE</name>
<dbReference type="Pfam" id="PF03281">
    <property type="entry name" value="Mab-21"/>
    <property type="match status" value="1"/>
</dbReference>
<organism evidence="5 6">
    <name type="scientific">Denticeps clupeoides</name>
    <name type="common">denticle herring</name>
    <dbReference type="NCBI Taxonomy" id="299321"/>
    <lineage>
        <taxon>Eukaryota</taxon>
        <taxon>Metazoa</taxon>
        <taxon>Chordata</taxon>
        <taxon>Craniata</taxon>
        <taxon>Vertebrata</taxon>
        <taxon>Euteleostomi</taxon>
        <taxon>Actinopterygii</taxon>
        <taxon>Neopterygii</taxon>
        <taxon>Teleostei</taxon>
        <taxon>Clupei</taxon>
        <taxon>Clupeiformes</taxon>
        <taxon>Denticipitoidei</taxon>
        <taxon>Denticipitidae</taxon>
        <taxon>Denticeps</taxon>
    </lineage>
</organism>
<reference evidence="5" key="2">
    <citation type="submission" date="2025-08" db="UniProtKB">
        <authorList>
            <consortium name="Ensembl"/>
        </authorList>
    </citation>
    <scope>IDENTIFICATION</scope>
</reference>
<keyword evidence="6" id="KW-1185">Reference proteome</keyword>
<dbReference type="GeneTree" id="ENSGT01050000244827"/>
<dbReference type="AlphaFoldDB" id="A0AAY4CIL2"/>
<sequence length="482" mass="54537">MQDRQALQMVVPSAERIICTKLPDLQSIYSKRCCTRARKMVKDLSHPNNGLFSLLRSGKRERTRRSFFLPSRGRAKSPAVRGRRGHARARGPSPRTSEPDAGRAPGAARSRGPAPSPPPPTTGTRSRDEDPGRILQRTLDQLPIRKQQRSDSSKIINDVVQKIQKHMETKSASFKDIQKLTTGSYYENLKIRDPDEFDVMFSVPMTRVDVQPFGLDGAFYTVKMKRHPKGPLDAFLSDDIICASTMLKEFRDEVKKAISAAADVKVEPKKTGCPAVTLQLDRSGTKISLDVVLSLEVRSCWPSFTTDGMQIGNWLGTKVRKEYRQQPFHLVAKYEGSGESKLISFSHVEKQILTNHGNKKTCCEKNKKDCCRKQCLKLLKHLIEQLKATNPDLSKFCSYHAKTTLLHACTRRPTDGEWVYADLSQCFQQLLKDFEHYLKEGVLPNFFIPKQNLLSSVSKKSCQALARLIEEQRNNGFPVFKN</sequence>
<dbReference type="Pfam" id="PF20266">
    <property type="entry name" value="Mab-21_C"/>
    <property type="match status" value="1"/>
</dbReference>
<evidence type="ECO:0000259" key="4">
    <source>
        <dbReference type="Pfam" id="PF20266"/>
    </source>
</evidence>
<evidence type="ECO:0000259" key="3">
    <source>
        <dbReference type="Pfam" id="PF03281"/>
    </source>
</evidence>
<comment type="similarity">
    <text evidence="1">Belongs to the mab-21 family.</text>
</comment>
<dbReference type="GO" id="GO:0005829">
    <property type="term" value="C:cytosol"/>
    <property type="evidence" value="ECO:0007669"/>
    <property type="project" value="TreeGrafter"/>
</dbReference>
<dbReference type="InterPro" id="IPR046903">
    <property type="entry name" value="Mab-21-like_nuc_Trfase"/>
</dbReference>
<evidence type="ECO:0000313" key="6">
    <source>
        <dbReference type="Proteomes" id="UP000694580"/>
    </source>
</evidence>
<dbReference type="GO" id="GO:0038001">
    <property type="term" value="P:paracrine signaling"/>
    <property type="evidence" value="ECO:0007669"/>
    <property type="project" value="TreeGrafter"/>
</dbReference>
<feature type="region of interest" description="Disordered" evidence="2">
    <location>
        <begin position="63"/>
        <end position="132"/>
    </location>
</feature>
<dbReference type="GO" id="GO:0035861">
    <property type="term" value="C:site of double-strand break"/>
    <property type="evidence" value="ECO:0007669"/>
    <property type="project" value="TreeGrafter"/>
</dbReference>